<dbReference type="EMBL" id="GIBP01009170">
    <property type="protein sequence ID" value="NDV38139.1"/>
    <property type="molecule type" value="Transcribed_RNA"/>
</dbReference>
<protein>
    <submittedName>
        <fullName evidence="2">Uncharacterized protein</fullName>
    </submittedName>
</protein>
<feature type="region of interest" description="Disordered" evidence="1">
    <location>
        <begin position="1"/>
        <end position="73"/>
    </location>
</feature>
<feature type="compositionally biased region" description="Polar residues" evidence="1">
    <location>
        <begin position="8"/>
        <end position="27"/>
    </location>
</feature>
<evidence type="ECO:0000313" key="2">
    <source>
        <dbReference type="EMBL" id="NDV38139.1"/>
    </source>
</evidence>
<evidence type="ECO:0000256" key="1">
    <source>
        <dbReference type="SAM" id="MobiDB-lite"/>
    </source>
</evidence>
<reference evidence="2" key="1">
    <citation type="journal article" date="2020" name="J. Eukaryot. Microbiol.">
        <title>De novo Sequencing, Assembly and Annotation of the Transcriptome for the Free-Living Testate Amoeba Arcella intermedia.</title>
        <authorList>
            <person name="Ribeiro G.M."/>
            <person name="Porfirio-Sousa A.L."/>
            <person name="Maurer-Alcala X.X."/>
            <person name="Katz L.A."/>
            <person name="Lahr D.J.G."/>
        </authorList>
    </citation>
    <scope>NUCLEOTIDE SEQUENCE</scope>
</reference>
<sequence length="73" mass="8317">MRRHSSSLRRPTLQSIKHQTKPNQLAQNMLHIHPRGRQGPQGQARLERGLQGPHPRHRPPRGEEAGAGLFEVH</sequence>
<proteinExistence type="predicted"/>
<accession>A0A6B2LLW0</accession>
<dbReference type="AlphaFoldDB" id="A0A6B2LLW0"/>
<organism evidence="2">
    <name type="scientific">Arcella intermedia</name>
    <dbReference type="NCBI Taxonomy" id="1963864"/>
    <lineage>
        <taxon>Eukaryota</taxon>
        <taxon>Amoebozoa</taxon>
        <taxon>Tubulinea</taxon>
        <taxon>Elardia</taxon>
        <taxon>Arcellinida</taxon>
        <taxon>Sphaerothecina</taxon>
        <taxon>Arcellidae</taxon>
        <taxon>Arcella</taxon>
    </lineage>
</organism>
<name>A0A6B2LLW0_9EUKA</name>